<dbReference type="AlphaFoldDB" id="A0A9D2TSH3"/>
<protein>
    <submittedName>
        <fullName evidence="1">FAD-dependent oxidoreductase</fullName>
    </submittedName>
</protein>
<sequence length="43" mass="4227">MKKRYDLAVVGGGFSGCAAAISAARCGLRVLLAEQGNSLGGSA</sequence>
<dbReference type="PRINTS" id="PR00411">
    <property type="entry name" value="PNDRDTASEI"/>
</dbReference>
<accession>A0A9D2TSH3</accession>
<name>A0A9D2TSH3_9FIRM</name>
<organism evidence="1 2">
    <name type="scientific">Candidatus Eisenbergiella intestinigallinarum</name>
    <dbReference type="NCBI Taxonomy" id="2838549"/>
    <lineage>
        <taxon>Bacteria</taxon>
        <taxon>Bacillati</taxon>
        <taxon>Bacillota</taxon>
        <taxon>Clostridia</taxon>
        <taxon>Lachnospirales</taxon>
        <taxon>Lachnospiraceae</taxon>
        <taxon>Eisenbergiella</taxon>
    </lineage>
</organism>
<evidence type="ECO:0000313" key="2">
    <source>
        <dbReference type="Proteomes" id="UP000823922"/>
    </source>
</evidence>
<comment type="caution">
    <text evidence="1">The sequence shown here is derived from an EMBL/GenBank/DDBJ whole genome shotgun (WGS) entry which is preliminary data.</text>
</comment>
<evidence type="ECO:0000313" key="1">
    <source>
        <dbReference type="EMBL" id="HJC87074.1"/>
    </source>
</evidence>
<gene>
    <name evidence="1" type="ORF">H9926_03545</name>
</gene>
<dbReference type="Proteomes" id="UP000823922">
    <property type="component" value="Unassembled WGS sequence"/>
</dbReference>
<feature type="non-terminal residue" evidence="1">
    <location>
        <position position="43"/>
    </location>
</feature>
<dbReference type="PROSITE" id="PS51257">
    <property type="entry name" value="PROKAR_LIPOPROTEIN"/>
    <property type="match status" value="1"/>
</dbReference>
<dbReference type="EMBL" id="DWVS01000083">
    <property type="protein sequence ID" value="HJC87074.1"/>
    <property type="molecule type" value="Genomic_DNA"/>
</dbReference>
<dbReference type="SUPFAM" id="SSF51905">
    <property type="entry name" value="FAD/NAD(P)-binding domain"/>
    <property type="match status" value="1"/>
</dbReference>
<dbReference type="Gene3D" id="3.50.50.60">
    <property type="entry name" value="FAD/NAD(P)-binding domain"/>
    <property type="match status" value="1"/>
</dbReference>
<reference evidence="1" key="1">
    <citation type="journal article" date="2021" name="PeerJ">
        <title>Extensive microbial diversity within the chicken gut microbiome revealed by metagenomics and culture.</title>
        <authorList>
            <person name="Gilroy R."/>
            <person name="Ravi A."/>
            <person name="Getino M."/>
            <person name="Pursley I."/>
            <person name="Horton D.L."/>
            <person name="Alikhan N.F."/>
            <person name="Baker D."/>
            <person name="Gharbi K."/>
            <person name="Hall N."/>
            <person name="Watson M."/>
            <person name="Adriaenssens E.M."/>
            <person name="Foster-Nyarko E."/>
            <person name="Jarju S."/>
            <person name="Secka A."/>
            <person name="Antonio M."/>
            <person name="Oren A."/>
            <person name="Chaudhuri R.R."/>
            <person name="La Ragione R."/>
            <person name="Hildebrand F."/>
            <person name="Pallen M.J."/>
        </authorList>
    </citation>
    <scope>NUCLEOTIDE SEQUENCE</scope>
    <source>
        <strain evidence="1">ChiBcec1-1630</strain>
    </source>
</reference>
<dbReference type="Pfam" id="PF12831">
    <property type="entry name" value="FAD_oxidored"/>
    <property type="match status" value="1"/>
</dbReference>
<proteinExistence type="predicted"/>
<reference evidence="1" key="2">
    <citation type="submission" date="2021-04" db="EMBL/GenBank/DDBJ databases">
        <authorList>
            <person name="Gilroy R."/>
        </authorList>
    </citation>
    <scope>NUCLEOTIDE SEQUENCE</scope>
    <source>
        <strain evidence="1">ChiBcec1-1630</strain>
    </source>
</reference>
<dbReference type="InterPro" id="IPR036188">
    <property type="entry name" value="FAD/NAD-bd_sf"/>
</dbReference>